<evidence type="ECO:0000313" key="4">
    <source>
        <dbReference type="Proteomes" id="UP000245340"/>
    </source>
</evidence>
<name>A0A9B0GQF2_ODORO</name>
<evidence type="ECO:0000256" key="1">
    <source>
        <dbReference type="ARBA" id="ARBA00038417"/>
    </source>
</evidence>
<evidence type="ECO:0000256" key="2">
    <source>
        <dbReference type="SAM" id="MobiDB-lite"/>
    </source>
</evidence>
<feature type="compositionally biased region" description="Basic and acidic residues" evidence="2">
    <location>
        <begin position="171"/>
        <end position="180"/>
    </location>
</feature>
<evidence type="ECO:0000259" key="3">
    <source>
        <dbReference type="PROSITE" id="PS51316"/>
    </source>
</evidence>
<dbReference type="Proteomes" id="UP000245340">
    <property type="component" value="Unplaced"/>
</dbReference>
<comment type="similarity">
    <text evidence="1">Belongs to the NBPF family.</text>
</comment>
<dbReference type="AlphaFoldDB" id="A0A9B0GQF2"/>
<dbReference type="PANTHER" id="PTHR14199">
    <property type="entry name" value="NEUROBLASTOMA BREAKPOINT FAMILY MEMBER 6-LIKE PROTEIN"/>
    <property type="match status" value="1"/>
</dbReference>
<feature type="domain" description="Olduvai" evidence="3">
    <location>
        <begin position="172"/>
        <end position="276"/>
    </location>
</feature>
<feature type="region of interest" description="Disordered" evidence="2">
    <location>
        <begin position="171"/>
        <end position="239"/>
    </location>
</feature>
<dbReference type="Pfam" id="PF06758">
    <property type="entry name" value="Olduvai"/>
    <property type="match status" value="1"/>
</dbReference>
<keyword evidence="4" id="KW-1185">Reference proteome</keyword>
<dbReference type="Gene3D" id="1.20.5.1700">
    <property type="match status" value="1"/>
</dbReference>
<feature type="compositionally biased region" description="Basic and acidic residues" evidence="2">
    <location>
        <begin position="415"/>
        <end position="429"/>
    </location>
</feature>
<feature type="compositionally biased region" description="Acidic residues" evidence="2">
    <location>
        <begin position="195"/>
        <end position="206"/>
    </location>
</feature>
<sequence length="512" mass="56940">MAESLTTFSDPRTEMSILEINQYLCSQLEKNKQNFRDLTEKFLTSKATAYTLANQLQKYKCEEYKGLIESVLEEEVQFDRQLAEKMTPAARLGKYDPLIQAQARELTHLRQRIQEGKGVCYLFIQHTKSTVKSFEALLRSTDIARNQGQRFCEQLAQGSHLAENLASKLTTENHNDKKDEDGQEPLAPGLSRELQEEEENEVSEDSLGERYLTHSSRCDSHQPPSSSAFPSDVQEASSAAEVTEDEIQSLHQHLKEIIFINDCLQEKLEHHLSISDQGNGYMSNLNRQSLESVAQLYNENRGIREKSLSLLAHLNRISREVTHDITPYLWDEKDLDTSASCRDCIQLTPSCLKRTARLLPGFPTRGPVRGRGALLKAVSVGAAFVAASPGVHRVTLGTRESHAGRLPLPRVRTRPPREGAPEGGSEARPRGASATQCSAPSSSRSPQEALLLGAPSFSRSDPISISHTGRSGCNKPLVQTYTAKRRDAVSPWVQAQTTLLLSPPLRRSLCGL</sequence>
<dbReference type="PROSITE" id="PS51316">
    <property type="entry name" value="ODV"/>
    <property type="match status" value="1"/>
</dbReference>
<reference evidence="5" key="1">
    <citation type="submission" date="2025-08" db="UniProtKB">
        <authorList>
            <consortium name="RefSeq"/>
        </authorList>
    </citation>
    <scope>IDENTIFICATION</scope>
</reference>
<organism evidence="4 5">
    <name type="scientific">Odobenus rosmarus divergens</name>
    <name type="common">Pacific walrus</name>
    <dbReference type="NCBI Taxonomy" id="9708"/>
    <lineage>
        <taxon>Eukaryota</taxon>
        <taxon>Metazoa</taxon>
        <taxon>Chordata</taxon>
        <taxon>Craniata</taxon>
        <taxon>Vertebrata</taxon>
        <taxon>Euteleostomi</taxon>
        <taxon>Mammalia</taxon>
        <taxon>Eutheria</taxon>
        <taxon>Laurasiatheria</taxon>
        <taxon>Carnivora</taxon>
        <taxon>Caniformia</taxon>
        <taxon>Pinnipedia</taxon>
        <taxon>Odobenidae</taxon>
        <taxon>Odobenus</taxon>
    </lineage>
</organism>
<dbReference type="RefSeq" id="XP_004404343.1">
    <property type="nucleotide sequence ID" value="XM_004404286.1"/>
</dbReference>
<dbReference type="InterPro" id="IPR010630">
    <property type="entry name" value="Olduvai_dom"/>
</dbReference>
<gene>
    <name evidence="5" type="primary">LOC101363536</name>
</gene>
<feature type="region of interest" description="Disordered" evidence="2">
    <location>
        <begin position="396"/>
        <end position="448"/>
    </location>
</feature>
<feature type="compositionally biased region" description="Basic and acidic residues" evidence="2">
    <location>
        <begin position="207"/>
        <end position="220"/>
    </location>
</feature>
<accession>A0A9B0GQF2</accession>
<dbReference type="SMART" id="SM01148">
    <property type="entry name" value="DUF1220"/>
    <property type="match status" value="1"/>
</dbReference>
<dbReference type="PANTHER" id="PTHR14199:SF38">
    <property type="entry name" value="NEUROBLASTOMA BREAKPOINT FAMILY MEMBER 6-LIKE PROTEIN"/>
    <property type="match status" value="1"/>
</dbReference>
<feature type="compositionally biased region" description="Polar residues" evidence="2">
    <location>
        <begin position="222"/>
        <end position="237"/>
    </location>
</feature>
<protein>
    <submittedName>
        <fullName evidence="5">Uncharacterized protein LOC101363536</fullName>
    </submittedName>
</protein>
<proteinExistence type="inferred from homology"/>
<feature type="compositionally biased region" description="Polar residues" evidence="2">
    <location>
        <begin position="433"/>
        <end position="446"/>
    </location>
</feature>
<dbReference type="InterPro" id="IPR055306">
    <property type="entry name" value="NBPF"/>
</dbReference>
<evidence type="ECO:0000313" key="5">
    <source>
        <dbReference type="RefSeq" id="XP_004404343.1"/>
    </source>
</evidence>